<evidence type="ECO:0000313" key="2">
    <source>
        <dbReference type="Proteomes" id="UP000887159"/>
    </source>
</evidence>
<dbReference type="EMBL" id="BMAU01021383">
    <property type="protein sequence ID" value="GFY28112.1"/>
    <property type="molecule type" value="Genomic_DNA"/>
</dbReference>
<gene>
    <name evidence="1" type="ORF">TNCV_4394461</name>
</gene>
<evidence type="ECO:0000313" key="1">
    <source>
        <dbReference type="EMBL" id="GFY28112.1"/>
    </source>
</evidence>
<proteinExistence type="predicted"/>
<reference evidence="1" key="1">
    <citation type="submission" date="2020-08" db="EMBL/GenBank/DDBJ databases">
        <title>Multicomponent nature underlies the extraordinary mechanical properties of spider dragline silk.</title>
        <authorList>
            <person name="Kono N."/>
            <person name="Nakamura H."/>
            <person name="Mori M."/>
            <person name="Yoshida Y."/>
            <person name="Ohtoshi R."/>
            <person name="Malay A.D."/>
            <person name="Moran D.A.P."/>
            <person name="Tomita M."/>
            <person name="Numata K."/>
            <person name="Arakawa K."/>
        </authorList>
    </citation>
    <scope>NUCLEOTIDE SEQUENCE</scope>
</reference>
<protein>
    <submittedName>
        <fullName evidence="1">Uncharacterized protein</fullName>
    </submittedName>
</protein>
<dbReference type="AlphaFoldDB" id="A0A8X7BF45"/>
<sequence>MVTTCSNALDSMHTQLTTSSVGTGRLGVKWSRSQIRALDKKNLLFERKKNGEISNVIEEVSRQLNLEVDSVFVQELLDFHNQELTMDELTEMHEQGQNIEEFRVFRPSSIRR</sequence>
<accession>A0A8X7BF45</accession>
<name>A0A8X7BF45_TRICX</name>
<comment type="caution">
    <text evidence="1">The sequence shown here is derived from an EMBL/GenBank/DDBJ whole genome shotgun (WGS) entry which is preliminary data.</text>
</comment>
<keyword evidence="2" id="KW-1185">Reference proteome</keyword>
<dbReference type="Proteomes" id="UP000887159">
    <property type="component" value="Unassembled WGS sequence"/>
</dbReference>
<organism evidence="1 2">
    <name type="scientific">Trichonephila clavipes</name>
    <name type="common">Golden silk orbweaver</name>
    <name type="synonym">Nephila clavipes</name>
    <dbReference type="NCBI Taxonomy" id="2585209"/>
    <lineage>
        <taxon>Eukaryota</taxon>
        <taxon>Metazoa</taxon>
        <taxon>Ecdysozoa</taxon>
        <taxon>Arthropoda</taxon>
        <taxon>Chelicerata</taxon>
        <taxon>Arachnida</taxon>
        <taxon>Araneae</taxon>
        <taxon>Araneomorphae</taxon>
        <taxon>Entelegynae</taxon>
        <taxon>Araneoidea</taxon>
        <taxon>Nephilidae</taxon>
        <taxon>Trichonephila</taxon>
    </lineage>
</organism>